<feature type="transmembrane region" description="Helical" evidence="10">
    <location>
        <begin position="428"/>
        <end position="446"/>
    </location>
</feature>
<feature type="transmembrane region" description="Helical" evidence="10">
    <location>
        <begin position="1006"/>
        <end position="1027"/>
    </location>
</feature>
<dbReference type="Pfam" id="PF00005">
    <property type="entry name" value="ABC_tran"/>
    <property type="match status" value="2"/>
</dbReference>
<proteinExistence type="predicted"/>
<keyword evidence="4" id="KW-0677">Repeat</keyword>
<dbReference type="InterPro" id="IPR050173">
    <property type="entry name" value="ABC_transporter_C-like"/>
</dbReference>
<feature type="domain" description="ABC transmembrane type-1" evidence="12">
    <location>
        <begin position="305"/>
        <end position="594"/>
    </location>
</feature>
<sequence length="1545" mass="170189">MASLLSLARPWPWNPLPKIGERPFRAFSELHSAALGVEWMDDVARVARSGLPQAATILVALLWMSGAAIGRYVRRSRSPGVRIAVKASKVRPLFEISAQIARAAALTNLVISALQESQRWFYVTPVGIAFLLGIGRLLSNTEWRHSSLHQVNFLLAISLVLLILDNVLPLLKAGSDHGIDPIKIASLWTLGAAVFVALITPREWVPPVLEKPGEYEMPDPVPTPEETCSWFSRYLTFEHMTPMIWTGWKRPLEMDDVPPLPWYDDPLVLLPRVLEARKRCKTTARTIFSYQRKELLSMASWIATSFAFQLAAPFAMYNLLQYIADPEDAVIHPALWLFLMFAGPMVKTLTFQQYVFESTRFLVRGRSALTQELYHRAMTSMELEEDVINQIATRGAKDEQESTTTSAGRLANLMSSDIDAVLRMRDSLIGVVGVPVSLVLTGYGFWKVTQWSGLLGMLFMACCGPLPVYLIKLMAASQRKIKMAQDSRISLITEYLGSIKAIKYFAWEDTVLDKVQGARSKEQAQLWRLSVISTVISESSEAIPIIALMIIFGCYVGLLEQRLTASVAFTTLSLVNNLRRNLNMMTWVTRTVTDGMISLDRLDRYFASTEPLTKFPEGPLRLQNATFRRSRNASFRLKDISIDFVESGLNVISGQSGSGKTSLLLAMLGELVIESGLVTSPGDIAFASQTPWLQNETIKDNILFHAPFEQARYDRVIEACCFTQDLDELTKGDQTEIGENGTILSGGQKSRVALARALYSKSPIIFLDDIFSALDAKTAAAVWELCFCSDMLKGRTIVLVTQVPWIASQADLHITMDAGMVKDVERNIGVVRRPVIPESVKVEGEASNGTVLPEPKPAGSGDKPDKVAEEMDASGKVSRLIVFKYLRYCGSTVFLVFLVVSSFLCGGLSVSTSYWLANWVDSYGKGKYVDIAFYAGIYAGLSALSTIMEGVEYLIYNRGAWNAARRLHRGLLRGVLNAPMSWWKDMPVGRVVNRFARDVKSLDNQVGDLVFIVADTLISIFFSVAAASSILPIFILPALLSVLIGVLCGEMFTRSGVVLQRILRATHSPVFSQFGDTMTGLTVIRAGSKMPGMFCNQLAKRMRPLSRIQEANFNINRWVAVRIDVITAVVSVCAGIIAVSKASSLGAGLVGFSLSNVTGLSNAILYLVRCLNQLEVEFQGFQRVVEFISIEPEEKVDAVTKPLVLNGSEFIGGELPAGWPRTGSVELRHVTVRYDEDGPDILKDINLKFEAGERVAVVGRTGSGKSTLVLSLLRFTHITSGQIFYDGVDITTIPRKKLRQALTIIPQEAVLFNGTLQSNLDPSGVVPVEVLENALQSCSGIASFQYRNNEDPETQNGNGGADSPNGTSESLDTEATEQTPLLSQADTLDNVTITPTLKNSGALSLATTVKAKGENFSHGQRQVLSLCRALIRKSKLMLLDEATASMDYETDRGVQIVLREELNMDGRDRTLVTIAHRLRTIVDYDKVVVMGAGKVVEVGSPRELYGKRGQFFEMVKHSGEEKELAKVFEGMDEETDVGSESAGSS</sequence>
<dbReference type="GO" id="GO:0016020">
    <property type="term" value="C:membrane"/>
    <property type="evidence" value="ECO:0007669"/>
    <property type="project" value="UniProtKB-SubCell"/>
</dbReference>
<dbReference type="GO" id="GO:0005737">
    <property type="term" value="C:cytoplasm"/>
    <property type="evidence" value="ECO:0007669"/>
    <property type="project" value="UniProtKB-ARBA"/>
</dbReference>
<keyword evidence="7 10" id="KW-1133">Transmembrane helix</keyword>
<dbReference type="PROSITE" id="PS50893">
    <property type="entry name" value="ABC_TRANSPORTER_2"/>
    <property type="match status" value="2"/>
</dbReference>
<dbReference type="Gene3D" id="1.20.1560.10">
    <property type="entry name" value="ABC transporter type 1, transmembrane domain"/>
    <property type="match status" value="2"/>
</dbReference>
<dbReference type="GO" id="GO:0016887">
    <property type="term" value="F:ATP hydrolysis activity"/>
    <property type="evidence" value="ECO:0007669"/>
    <property type="project" value="InterPro"/>
</dbReference>
<dbReference type="PANTHER" id="PTHR24223:SF356">
    <property type="entry name" value="ATP-BINDING CASSETTE TRANSPORTER ABC4"/>
    <property type="match status" value="1"/>
</dbReference>
<feature type="domain" description="ABC transporter" evidence="11">
    <location>
        <begin position="620"/>
        <end position="843"/>
    </location>
</feature>
<evidence type="ECO:0008006" key="15">
    <source>
        <dbReference type="Google" id="ProtNLM"/>
    </source>
</evidence>
<evidence type="ECO:0000256" key="10">
    <source>
        <dbReference type="SAM" id="Phobius"/>
    </source>
</evidence>
<comment type="subcellular location">
    <subcellularLocation>
        <location evidence="1">Membrane</location>
        <topology evidence="1">Multi-pass membrane protein</topology>
    </subcellularLocation>
</comment>
<evidence type="ECO:0000256" key="2">
    <source>
        <dbReference type="ARBA" id="ARBA00022448"/>
    </source>
</evidence>
<dbReference type="GO" id="GO:0005524">
    <property type="term" value="F:ATP binding"/>
    <property type="evidence" value="ECO:0007669"/>
    <property type="project" value="UniProtKB-KW"/>
</dbReference>
<dbReference type="InterPro" id="IPR036640">
    <property type="entry name" value="ABC1_TM_sf"/>
</dbReference>
<feature type="transmembrane region" description="Helical" evidence="10">
    <location>
        <begin position="335"/>
        <end position="356"/>
    </location>
</feature>
<evidence type="ECO:0000256" key="5">
    <source>
        <dbReference type="ARBA" id="ARBA00022741"/>
    </source>
</evidence>
<dbReference type="SUPFAM" id="SSF90123">
    <property type="entry name" value="ABC transporter transmembrane region"/>
    <property type="match status" value="2"/>
</dbReference>
<dbReference type="PROSITE" id="PS50929">
    <property type="entry name" value="ABC_TM1F"/>
    <property type="match status" value="2"/>
</dbReference>
<feature type="transmembrane region" description="Helical" evidence="10">
    <location>
        <begin position="93"/>
        <end position="114"/>
    </location>
</feature>
<feature type="transmembrane region" description="Helical" evidence="10">
    <location>
        <begin position="120"/>
        <end position="139"/>
    </location>
</feature>
<reference evidence="13" key="1">
    <citation type="journal article" date="2023" name="Mol. Phylogenet. Evol.">
        <title>Genome-scale phylogeny and comparative genomics of the fungal order Sordariales.</title>
        <authorList>
            <person name="Hensen N."/>
            <person name="Bonometti L."/>
            <person name="Westerberg I."/>
            <person name="Brannstrom I.O."/>
            <person name="Guillou S."/>
            <person name="Cros-Aarteil S."/>
            <person name="Calhoun S."/>
            <person name="Haridas S."/>
            <person name="Kuo A."/>
            <person name="Mondo S."/>
            <person name="Pangilinan J."/>
            <person name="Riley R."/>
            <person name="LaButti K."/>
            <person name="Andreopoulos B."/>
            <person name="Lipzen A."/>
            <person name="Chen C."/>
            <person name="Yan M."/>
            <person name="Daum C."/>
            <person name="Ng V."/>
            <person name="Clum A."/>
            <person name="Steindorff A."/>
            <person name="Ohm R.A."/>
            <person name="Martin F."/>
            <person name="Silar P."/>
            <person name="Natvig D.O."/>
            <person name="Lalanne C."/>
            <person name="Gautier V."/>
            <person name="Ament-Velasquez S.L."/>
            <person name="Kruys A."/>
            <person name="Hutchinson M.I."/>
            <person name="Powell A.J."/>
            <person name="Barry K."/>
            <person name="Miller A.N."/>
            <person name="Grigoriev I.V."/>
            <person name="Debuchy R."/>
            <person name="Gladieux P."/>
            <person name="Hiltunen Thoren M."/>
            <person name="Johannesson H."/>
        </authorList>
    </citation>
    <scope>NUCLEOTIDE SEQUENCE</scope>
    <source>
        <strain evidence="13">PSN243</strain>
    </source>
</reference>
<evidence type="ECO:0000313" key="13">
    <source>
        <dbReference type="EMBL" id="KAK4450731.1"/>
    </source>
</evidence>
<evidence type="ECO:0000256" key="1">
    <source>
        <dbReference type="ARBA" id="ARBA00004141"/>
    </source>
</evidence>
<evidence type="ECO:0000259" key="12">
    <source>
        <dbReference type="PROSITE" id="PS50929"/>
    </source>
</evidence>
<evidence type="ECO:0000256" key="9">
    <source>
        <dbReference type="SAM" id="MobiDB-lite"/>
    </source>
</evidence>
<dbReference type="InterPro" id="IPR017871">
    <property type="entry name" value="ABC_transporter-like_CS"/>
</dbReference>
<feature type="transmembrane region" description="Helical" evidence="10">
    <location>
        <begin position="885"/>
        <end position="911"/>
    </location>
</feature>
<evidence type="ECO:0000256" key="4">
    <source>
        <dbReference type="ARBA" id="ARBA00022737"/>
    </source>
</evidence>
<dbReference type="Gene3D" id="3.40.50.300">
    <property type="entry name" value="P-loop containing nucleotide triphosphate hydrolases"/>
    <property type="match status" value="2"/>
</dbReference>
<evidence type="ECO:0000256" key="8">
    <source>
        <dbReference type="ARBA" id="ARBA00023136"/>
    </source>
</evidence>
<keyword evidence="2" id="KW-0813">Transport</keyword>
<keyword evidence="5" id="KW-0547">Nucleotide-binding</keyword>
<dbReference type="InterPro" id="IPR003593">
    <property type="entry name" value="AAA+_ATPase"/>
</dbReference>
<feature type="transmembrane region" description="Helical" evidence="10">
    <location>
        <begin position="295"/>
        <end position="315"/>
    </location>
</feature>
<reference evidence="13" key="2">
    <citation type="submission" date="2023-05" db="EMBL/GenBank/DDBJ databases">
        <authorList>
            <consortium name="Lawrence Berkeley National Laboratory"/>
            <person name="Steindorff A."/>
            <person name="Hensen N."/>
            <person name="Bonometti L."/>
            <person name="Westerberg I."/>
            <person name="Brannstrom I.O."/>
            <person name="Guillou S."/>
            <person name="Cros-Aarteil S."/>
            <person name="Calhoun S."/>
            <person name="Haridas S."/>
            <person name="Kuo A."/>
            <person name="Mondo S."/>
            <person name="Pangilinan J."/>
            <person name="Riley R."/>
            <person name="Labutti K."/>
            <person name="Andreopoulos B."/>
            <person name="Lipzen A."/>
            <person name="Chen C."/>
            <person name="Yanf M."/>
            <person name="Daum C."/>
            <person name="Ng V."/>
            <person name="Clum A."/>
            <person name="Ohm R."/>
            <person name="Martin F."/>
            <person name="Silar P."/>
            <person name="Natvig D."/>
            <person name="Lalanne C."/>
            <person name="Gautier V."/>
            <person name="Ament-Velasquez S.L."/>
            <person name="Kruys A."/>
            <person name="Hutchinson M.I."/>
            <person name="Powell A.J."/>
            <person name="Barry K."/>
            <person name="Miller A.N."/>
            <person name="Grigoriev I.V."/>
            <person name="Debuchy R."/>
            <person name="Gladieux P."/>
            <person name="Thoren M.H."/>
            <person name="Johannesson H."/>
        </authorList>
    </citation>
    <scope>NUCLEOTIDE SEQUENCE</scope>
    <source>
        <strain evidence="13">PSN243</strain>
    </source>
</reference>
<evidence type="ECO:0000256" key="3">
    <source>
        <dbReference type="ARBA" id="ARBA00022692"/>
    </source>
</evidence>
<gene>
    <name evidence="13" type="ORF">QBC34DRAFT_64110</name>
</gene>
<dbReference type="InterPro" id="IPR027417">
    <property type="entry name" value="P-loop_NTPase"/>
</dbReference>
<dbReference type="Proteomes" id="UP001321760">
    <property type="component" value="Unassembled WGS sequence"/>
</dbReference>
<feature type="region of interest" description="Disordered" evidence="9">
    <location>
        <begin position="842"/>
        <end position="867"/>
    </location>
</feature>
<keyword evidence="6" id="KW-0067">ATP-binding</keyword>
<feature type="domain" description="ABC transporter" evidence="11">
    <location>
        <begin position="1225"/>
        <end position="1517"/>
    </location>
</feature>
<name>A0AAV9GQW5_9PEZI</name>
<comment type="caution">
    <text evidence="13">The sequence shown here is derived from an EMBL/GenBank/DDBJ whole genome shotgun (WGS) entry which is preliminary data.</text>
</comment>
<dbReference type="InterPro" id="IPR011527">
    <property type="entry name" value="ABC1_TM_dom"/>
</dbReference>
<feature type="transmembrane region" description="Helical" evidence="10">
    <location>
        <begin position="182"/>
        <end position="201"/>
    </location>
</feature>
<dbReference type="GO" id="GO:0140359">
    <property type="term" value="F:ABC-type transporter activity"/>
    <property type="evidence" value="ECO:0007669"/>
    <property type="project" value="InterPro"/>
</dbReference>
<evidence type="ECO:0000259" key="11">
    <source>
        <dbReference type="PROSITE" id="PS50893"/>
    </source>
</evidence>
<dbReference type="CDD" id="cd03250">
    <property type="entry name" value="ABCC_MRP_domain1"/>
    <property type="match status" value="1"/>
</dbReference>
<dbReference type="CDD" id="cd03244">
    <property type="entry name" value="ABCC_MRP_domain2"/>
    <property type="match status" value="1"/>
</dbReference>
<evidence type="ECO:0000256" key="7">
    <source>
        <dbReference type="ARBA" id="ARBA00022989"/>
    </source>
</evidence>
<keyword evidence="14" id="KW-1185">Reference proteome</keyword>
<dbReference type="SMART" id="SM00382">
    <property type="entry name" value="AAA"/>
    <property type="match status" value="2"/>
</dbReference>
<feature type="domain" description="ABC transmembrane type-1" evidence="12">
    <location>
        <begin position="896"/>
        <end position="1175"/>
    </location>
</feature>
<organism evidence="13 14">
    <name type="scientific">Podospora aff. communis PSN243</name>
    <dbReference type="NCBI Taxonomy" id="3040156"/>
    <lineage>
        <taxon>Eukaryota</taxon>
        <taxon>Fungi</taxon>
        <taxon>Dikarya</taxon>
        <taxon>Ascomycota</taxon>
        <taxon>Pezizomycotina</taxon>
        <taxon>Sordariomycetes</taxon>
        <taxon>Sordariomycetidae</taxon>
        <taxon>Sordariales</taxon>
        <taxon>Podosporaceae</taxon>
        <taxon>Podospora</taxon>
    </lineage>
</organism>
<dbReference type="PROSITE" id="PS00211">
    <property type="entry name" value="ABC_TRANSPORTER_1"/>
    <property type="match status" value="2"/>
</dbReference>
<keyword evidence="3 10" id="KW-0812">Transmembrane</keyword>
<dbReference type="PANTHER" id="PTHR24223">
    <property type="entry name" value="ATP-BINDING CASSETTE SUB-FAMILY C"/>
    <property type="match status" value="1"/>
</dbReference>
<feature type="transmembrane region" description="Helical" evidence="10">
    <location>
        <begin position="931"/>
        <end position="956"/>
    </location>
</feature>
<feature type="transmembrane region" description="Helical" evidence="10">
    <location>
        <begin position="54"/>
        <end position="73"/>
    </location>
</feature>
<dbReference type="Pfam" id="PF00664">
    <property type="entry name" value="ABC_membrane"/>
    <property type="match status" value="2"/>
</dbReference>
<dbReference type="SUPFAM" id="SSF52540">
    <property type="entry name" value="P-loop containing nucleoside triphosphate hydrolases"/>
    <property type="match status" value="2"/>
</dbReference>
<dbReference type="CDD" id="cd18596">
    <property type="entry name" value="ABC_6TM_VMR1_D1_like"/>
    <property type="match status" value="1"/>
</dbReference>
<feature type="transmembrane region" description="Helical" evidence="10">
    <location>
        <begin position="452"/>
        <end position="471"/>
    </location>
</feature>
<feature type="transmembrane region" description="Helical" evidence="10">
    <location>
        <begin position="1033"/>
        <end position="1052"/>
    </location>
</feature>
<accession>A0AAV9GQW5</accession>
<dbReference type="EMBL" id="MU865931">
    <property type="protein sequence ID" value="KAK4450731.1"/>
    <property type="molecule type" value="Genomic_DNA"/>
</dbReference>
<feature type="region of interest" description="Disordered" evidence="9">
    <location>
        <begin position="1347"/>
        <end position="1387"/>
    </location>
</feature>
<protein>
    <recommendedName>
        <fullName evidence="15">ABC transporter</fullName>
    </recommendedName>
</protein>
<keyword evidence="8 10" id="KW-0472">Membrane</keyword>
<dbReference type="FunFam" id="1.20.1560.10:FF:000013">
    <property type="entry name" value="ABC transporter C family member 2"/>
    <property type="match status" value="1"/>
</dbReference>
<evidence type="ECO:0000313" key="14">
    <source>
        <dbReference type="Proteomes" id="UP001321760"/>
    </source>
</evidence>
<feature type="transmembrane region" description="Helical" evidence="10">
    <location>
        <begin position="1119"/>
        <end position="1139"/>
    </location>
</feature>
<evidence type="ECO:0000256" key="6">
    <source>
        <dbReference type="ARBA" id="ARBA00022840"/>
    </source>
</evidence>
<feature type="transmembrane region" description="Helical" evidence="10">
    <location>
        <begin position="151"/>
        <end position="170"/>
    </location>
</feature>
<dbReference type="InterPro" id="IPR003439">
    <property type="entry name" value="ABC_transporter-like_ATP-bd"/>
</dbReference>
<feature type="compositionally biased region" description="Polar residues" evidence="9">
    <location>
        <begin position="1376"/>
        <end position="1387"/>
    </location>
</feature>
<dbReference type="CDD" id="cd18604">
    <property type="entry name" value="ABC_6TM_VMR1_D2_like"/>
    <property type="match status" value="1"/>
</dbReference>